<dbReference type="Gene3D" id="3.40.50.2000">
    <property type="entry name" value="Glycogen Phosphorylase B"/>
    <property type="match status" value="1"/>
</dbReference>
<dbReference type="EMBL" id="CAFE01000163">
    <property type="protein sequence ID" value="CCD38262.1"/>
    <property type="molecule type" value="Genomic_DNA"/>
</dbReference>
<reference evidence="1 2" key="2">
    <citation type="submission" date="2011-10" db="EMBL/GenBank/DDBJ databases">
        <title>Draft genome sequence of Candidatus Burkholderia kirkii.</title>
        <authorList>
            <person name="Carlier A.L."/>
            <person name="Eberl L."/>
        </authorList>
    </citation>
    <scope>NUCLEOTIDE SEQUENCE [LARGE SCALE GENOMIC DNA]</scope>
    <source>
        <strain evidence="1 2">UZHbot1</strain>
    </source>
</reference>
<protein>
    <submittedName>
        <fullName evidence="1">ADP-heptose:LPS heptosyltransferase</fullName>
    </submittedName>
</protein>
<dbReference type="BioCyc" id="CBUR1055526:G10QW-38-MONOMER"/>
<reference evidence="1 2" key="1">
    <citation type="submission" date="2011-09" db="EMBL/GenBank/DDBJ databases">
        <authorList>
            <person name="Carlier A."/>
        </authorList>
    </citation>
    <scope>NUCLEOTIDE SEQUENCE [LARGE SCALE GENOMIC DNA]</scope>
    <source>
        <strain evidence="1 2">UZHbot1</strain>
    </source>
</reference>
<dbReference type="Proteomes" id="UP000003511">
    <property type="component" value="Unassembled WGS sequence"/>
</dbReference>
<keyword evidence="2" id="KW-1185">Reference proteome</keyword>
<dbReference type="GO" id="GO:0016740">
    <property type="term" value="F:transferase activity"/>
    <property type="evidence" value="ECO:0007669"/>
    <property type="project" value="UniProtKB-KW"/>
</dbReference>
<evidence type="ECO:0000313" key="1">
    <source>
        <dbReference type="EMBL" id="CCD38262.1"/>
    </source>
</evidence>
<dbReference type="STRING" id="1055526.BKIR_c27_1825"/>
<comment type="caution">
    <text evidence="1">The sequence shown here is derived from an EMBL/GenBank/DDBJ whole genome shotgun (WGS) entry which is preliminary data.</text>
</comment>
<name>G4MAT3_9BURK</name>
<sequence length="348" mass="37923">MTTLDEVHALTHAGSLLSRSGEIVAPYDLEVSGDDASGFTALPIDILNAGRDAFEADYAHARRVHLINAFGVTLGDSVIGLSALFAVKRRYRHLAFTIYRPACAPRYVHRLYELVELLFGQVVDLPVPLASLPGDALKIDIGNQLFWPRFASMPMIDFFLWAMGIEPASIPAGDKRNRWLADLRLPASSAGPYALFCPDASTPVRSIPVSVRADIVARIADETGLAVYGFGAVAHPRYRDIAPLPADTADFLAWIGQARYLVTADTAALHIAAGFDVPTTAFFTSFPASMRARDYASCVAVELDLPHLRGMHASARAADLDALERAYRAYDWRAMPFARGALHARDIV</sequence>
<accession>G4MAT3</accession>
<keyword evidence="1" id="KW-0808">Transferase</keyword>
<evidence type="ECO:0000313" key="2">
    <source>
        <dbReference type="Proteomes" id="UP000003511"/>
    </source>
</evidence>
<gene>
    <name evidence="1" type="ORF">BKIR_c27_1825</name>
</gene>
<proteinExistence type="predicted"/>
<dbReference type="SUPFAM" id="SSF53756">
    <property type="entry name" value="UDP-Glycosyltransferase/glycogen phosphorylase"/>
    <property type="match status" value="1"/>
</dbReference>
<dbReference type="AlphaFoldDB" id="G4MAT3"/>
<dbReference type="HOGENOM" id="CLU_066819_0_0_4"/>
<organism evidence="1 2">
    <name type="scientific">Candidatus Paraburkholderia kirkii UZHbot1</name>
    <dbReference type="NCBI Taxonomy" id="1055526"/>
    <lineage>
        <taxon>Bacteria</taxon>
        <taxon>Pseudomonadati</taxon>
        <taxon>Pseudomonadota</taxon>
        <taxon>Betaproteobacteria</taxon>
        <taxon>Burkholderiales</taxon>
        <taxon>Burkholderiaceae</taxon>
        <taxon>Paraburkholderia</taxon>
    </lineage>
</organism>